<organism evidence="1 2">
    <name type="scientific">Candidatus Sulfotelmatobacter kueseliae</name>
    <dbReference type="NCBI Taxonomy" id="2042962"/>
    <lineage>
        <taxon>Bacteria</taxon>
        <taxon>Pseudomonadati</taxon>
        <taxon>Acidobacteriota</taxon>
        <taxon>Terriglobia</taxon>
        <taxon>Terriglobales</taxon>
        <taxon>Candidatus Korobacteraceae</taxon>
        <taxon>Candidatus Sulfotelmatobacter</taxon>
    </lineage>
</organism>
<dbReference type="AlphaFoldDB" id="A0A2U3K1B1"/>
<evidence type="ECO:0000313" key="2">
    <source>
        <dbReference type="Proteomes" id="UP000238701"/>
    </source>
</evidence>
<sequence>MASRASIAARARNAPLHPTASYRKVTGGFRGAEQFLLLVSWCAHDNYVVVPAESGPI</sequence>
<accession>A0A2U3K1B1</accession>
<evidence type="ECO:0000313" key="1">
    <source>
        <dbReference type="EMBL" id="SPF33443.1"/>
    </source>
</evidence>
<gene>
    <name evidence="1" type="ORF">SBA1_1180008</name>
</gene>
<dbReference type="EMBL" id="OMOD01000022">
    <property type="protein sequence ID" value="SPF33443.1"/>
    <property type="molecule type" value="Genomic_DNA"/>
</dbReference>
<protein>
    <submittedName>
        <fullName evidence="1">Uncharacterized protein</fullName>
    </submittedName>
</protein>
<dbReference type="Proteomes" id="UP000238701">
    <property type="component" value="Unassembled WGS sequence"/>
</dbReference>
<reference evidence="2" key="1">
    <citation type="submission" date="2018-02" db="EMBL/GenBank/DDBJ databases">
        <authorList>
            <person name="Hausmann B."/>
        </authorList>
    </citation>
    <scope>NUCLEOTIDE SEQUENCE [LARGE SCALE GENOMIC DNA]</scope>
    <source>
        <strain evidence="2">Peat soil MAG SbA1</strain>
    </source>
</reference>
<proteinExistence type="predicted"/>
<name>A0A2U3K1B1_9BACT</name>